<keyword evidence="2" id="KW-1133">Transmembrane helix</keyword>
<name>A0A9D1S025_9MICC</name>
<evidence type="ECO:0000313" key="4">
    <source>
        <dbReference type="Proteomes" id="UP000824151"/>
    </source>
</evidence>
<comment type="caution">
    <text evidence="3">The sequence shown here is derived from an EMBL/GenBank/DDBJ whole genome shotgun (WGS) entry which is preliminary data.</text>
</comment>
<organism evidence="3 4">
    <name type="scientific">Candidatus Nesterenkonia stercoripullorum</name>
    <dbReference type="NCBI Taxonomy" id="2838701"/>
    <lineage>
        <taxon>Bacteria</taxon>
        <taxon>Bacillati</taxon>
        <taxon>Actinomycetota</taxon>
        <taxon>Actinomycetes</taxon>
        <taxon>Micrococcales</taxon>
        <taxon>Micrococcaceae</taxon>
        <taxon>Nesterenkonia</taxon>
    </lineage>
</organism>
<gene>
    <name evidence="3" type="ORF">H9871_00370</name>
</gene>
<evidence type="ECO:0000256" key="2">
    <source>
        <dbReference type="SAM" id="Phobius"/>
    </source>
</evidence>
<evidence type="ECO:0000256" key="1">
    <source>
        <dbReference type="SAM" id="MobiDB-lite"/>
    </source>
</evidence>
<keyword evidence="2" id="KW-0472">Membrane</keyword>
<evidence type="ECO:0000313" key="3">
    <source>
        <dbReference type="EMBL" id="HIW98577.1"/>
    </source>
</evidence>
<dbReference type="AlphaFoldDB" id="A0A9D1S025"/>
<reference evidence="3" key="1">
    <citation type="journal article" date="2021" name="PeerJ">
        <title>Extensive microbial diversity within the chicken gut microbiome revealed by metagenomics and culture.</title>
        <authorList>
            <person name="Gilroy R."/>
            <person name="Ravi A."/>
            <person name="Getino M."/>
            <person name="Pursley I."/>
            <person name="Horton D.L."/>
            <person name="Alikhan N.F."/>
            <person name="Baker D."/>
            <person name="Gharbi K."/>
            <person name="Hall N."/>
            <person name="Watson M."/>
            <person name="Adriaenssens E.M."/>
            <person name="Foster-Nyarko E."/>
            <person name="Jarju S."/>
            <person name="Secka A."/>
            <person name="Antonio M."/>
            <person name="Oren A."/>
            <person name="Chaudhuri R.R."/>
            <person name="La Ragione R."/>
            <person name="Hildebrand F."/>
            <person name="Pallen M.J."/>
        </authorList>
    </citation>
    <scope>NUCLEOTIDE SEQUENCE</scope>
    <source>
        <strain evidence="3">ChiHejej3B27-3195</strain>
    </source>
</reference>
<sequence>MSGKSETPDPRASNSDAPDEASGEAEESQRPAATRRRRPMVWTLWIGVGIVVLVALVIALTRPQWYQRAWDATGITCGWDLSEEDAEDFDSPWATWGAAEHEPAEDVDVDTHRENLEVLAEELDLEPVAELPSHMGGGGAQDDADRVEVTVKPQDDQLRVETRSTSDFRRVAVLDPASGDAVWHWNMDESREARIHDQGDHLVMTNQILRGQNIFVGTTVTESLSLDKATGERAGCKRFAGSEATLLRVPRRAC</sequence>
<dbReference type="EMBL" id="DXGD01000016">
    <property type="protein sequence ID" value="HIW98577.1"/>
    <property type="molecule type" value="Genomic_DNA"/>
</dbReference>
<dbReference type="Proteomes" id="UP000824151">
    <property type="component" value="Unassembled WGS sequence"/>
</dbReference>
<proteinExistence type="predicted"/>
<accession>A0A9D1S025</accession>
<feature type="region of interest" description="Disordered" evidence="1">
    <location>
        <begin position="1"/>
        <end position="34"/>
    </location>
</feature>
<keyword evidence="2" id="KW-0812">Transmembrane</keyword>
<reference evidence="3" key="2">
    <citation type="submission" date="2021-04" db="EMBL/GenBank/DDBJ databases">
        <authorList>
            <person name="Gilroy R."/>
        </authorList>
    </citation>
    <scope>NUCLEOTIDE SEQUENCE</scope>
    <source>
        <strain evidence="3">ChiHejej3B27-3195</strain>
    </source>
</reference>
<feature type="compositionally biased region" description="Acidic residues" evidence="1">
    <location>
        <begin position="17"/>
        <end position="26"/>
    </location>
</feature>
<feature type="transmembrane region" description="Helical" evidence="2">
    <location>
        <begin position="40"/>
        <end position="60"/>
    </location>
</feature>
<protein>
    <submittedName>
        <fullName evidence="3">Uncharacterized protein</fullName>
    </submittedName>
</protein>